<keyword evidence="4" id="KW-1185">Reference proteome</keyword>
<reference evidence="4" key="1">
    <citation type="journal article" date="2019" name="Int. J. Syst. Evol. Microbiol.">
        <title>The Global Catalogue of Microorganisms (GCM) 10K type strain sequencing project: providing services to taxonomists for standard genome sequencing and annotation.</title>
        <authorList>
            <consortium name="The Broad Institute Genomics Platform"/>
            <consortium name="The Broad Institute Genome Sequencing Center for Infectious Disease"/>
            <person name="Wu L."/>
            <person name="Ma J."/>
        </authorList>
    </citation>
    <scope>NUCLEOTIDE SEQUENCE [LARGE SCALE GENOMIC DNA]</scope>
    <source>
        <strain evidence="4">CECT 7226</strain>
    </source>
</reference>
<comment type="caution">
    <text evidence="3">The sequence shown here is derived from an EMBL/GenBank/DDBJ whole genome shotgun (WGS) entry which is preliminary data.</text>
</comment>
<dbReference type="Gene3D" id="3.40.50.1110">
    <property type="entry name" value="SGNH hydrolase"/>
    <property type="match status" value="1"/>
</dbReference>
<dbReference type="InterPro" id="IPR013830">
    <property type="entry name" value="SGNH_hydro"/>
</dbReference>
<evidence type="ECO:0000256" key="1">
    <source>
        <dbReference type="ARBA" id="ARBA00038184"/>
    </source>
</evidence>
<dbReference type="PANTHER" id="PTHR11852">
    <property type="entry name" value="PLATELET-ACTIVATING FACTOR ACETYLHYDROLASE"/>
    <property type="match status" value="1"/>
</dbReference>
<proteinExistence type="inferred from homology"/>
<comment type="similarity">
    <text evidence="1">Belongs to the 'GDSL' lipolytic enzyme family. Platelet-activating factor acetylhydrolase IB beta/gamma subunits subfamily.</text>
</comment>
<evidence type="ECO:0000313" key="4">
    <source>
        <dbReference type="Proteomes" id="UP001223712"/>
    </source>
</evidence>
<dbReference type="PANTHER" id="PTHR11852:SF0">
    <property type="entry name" value="PLATELET-ACTIVATING FACTOR ACETYLHYDROLASE IB SUBUNIT BETA HOMOLOG"/>
    <property type="match status" value="1"/>
</dbReference>
<accession>A0ABT8CPC5</accession>
<sequence length="213" mass="24563">MKIKPQIKKDDTFLAKHQSFLSIPDKNIIDVVFLGDSLTRRWEEVPDLWDKYFSKYHPLNLGIGGDHIEHVMWRVENGELDHFEPQVIILQIGTNNLPHNPSNRSIVTGILDLITQIKQKNTAHIVVIGLYPRAPDDYINDYQSRIEEVNHLLSKYSSKLQYHYEYFGDIFIMPDGSINKDLMPDGLHLNYDGYQIAGSMIAEIINNLITSNT</sequence>
<organism evidence="3 4">
    <name type="scientific">Vibrio artabrorum</name>
    <dbReference type="NCBI Taxonomy" id="446374"/>
    <lineage>
        <taxon>Bacteria</taxon>
        <taxon>Pseudomonadati</taxon>
        <taxon>Pseudomonadota</taxon>
        <taxon>Gammaproteobacteria</taxon>
        <taxon>Vibrionales</taxon>
        <taxon>Vibrionaceae</taxon>
        <taxon>Vibrio</taxon>
    </lineage>
</organism>
<dbReference type="Pfam" id="PF13472">
    <property type="entry name" value="Lipase_GDSL_2"/>
    <property type="match status" value="1"/>
</dbReference>
<dbReference type="Proteomes" id="UP001223712">
    <property type="component" value="Unassembled WGS sequence"/>
</dbReference>
<dbReference type="RefSeq" id="WP_261839835.1">
    <property type="nucleotide sequence ID" value="NZ_AP025459.1"/>
</dbReference>
<name>A0ABT8CPC5_9VIBR</name>
<dbReference type="EMBL" id="JAUFQY010000002">
    <property type="protein sequence ID" value="MDN3702281.1"/>
    <property type="molecule type" value="Genomic_DNA"/>
</dbReference>
<dbReference type="InterPro" id="IPR036514">
    <property type="entry name" value="SGNH_hydro_sf"/>
</dbReference>
<dbReference type="SUPFAM" id="SSF52266">
    <property type="entry name" value="SGNH hydrolase"/>
    <property type="match status" value="1"/>
</dbReference>
<feature type="domain" description="SGNH hydrolase-type esterase" evidence="2">
    <location>
        <begin position="33"/>
        <end position="196"/>
    </location>
</feature>
<protein>
    <submittedName>
        <fullName evidence="3">GDSL-type esterase/lipase family protein</fullName>
    </submittedName>
</protein>
<evidence type="ECO:0000313" key="3">
    <source>
        <dbReference type="EMBL" id="MDN3702281.1"/>
    </source>
</evidence>
<evidence type="ECO:0000259" key="2">
    <source>
        <dbReference type="Pfam" id="PF13472"/>
    </source>
</evidence>
<gene>
    <name evidence="3" type="ORF">QWY96_17685</name>
</gene>